<gene>
    <name evidence="2" type="ORF">C8R41DRAFT_912925</name>
</gene>
<feature type="compositionally biased region" description="Low complexity" evidence="1">
    <location>
        <begin position="310"/>
        <end position="348"/>
    </location>
</feature>
<name>A0ABQ8VZA0_9AGAR</name>
<reference evidence="2" key="1">
    <citation type="submission" date="2022-08" db="EMBL/GenBank/DDBJ databases">
        <title>A Global Phylogenomic Analysis of the Shiitake Genus Lentinula.</title>
        <authorList>
            <consortium name="DOE Joint Genome Institute"/>
            <person name="Sierra-Patev S."/>
            <person name="Min B."/>
            <person name="Naranjo-Ortiz M."/>
            <person name="Looney B."/>
            <person name="Konkel Z."/>
            <person name="Slot J.C."/>
            <person name="Sakamoto Y."/>
            <person name="Steenwyk J.L."/>
            <person name="Rokas A."/>
            <person name="Carro J."/>
            <person name="Camarero S."/>
            <person name="Ferreira P."/>
            <person name="Molpeceres G."/>
            <person name="Ruiz-Duenas F.J."/>
            <person name="Serrano A."/>
            <person name="Henrissat B."/>
            <person name="Drula E."/>
            <person name="Hughes K.W."/>
            <person name="Mata J.L."/>
            <person name="Ishikawa N.K."/>
            <person name="Vargas-Isla R."/>
            <person name="Ushijima S."/>
            <person name="Smith C.A."/>
            <person name="Ahrendt S."/>
            <person name="Andreopoulos W."/>
            <person name="He G."/>
            <person name="Labutti K."/>
            <person name="Lipzen A."/>
            <person name="Ng V."/>
            <person name="Riley R."/>
            <person name="Sandor L."/>
            <person name="Barry K."/>
            <person name="Martinez A.T."/>
            <person name="Xiao Y."/>
            <person name="Gibbons J.G."/>
            <person name="Terashima K."/>
            <person name="Grigoriev I.V."/>
            <person name="Hibbett D.S."/>
        </authorList>
    </citation>
    <scope>NUCLEOTIDE SEQUENCE</scope>
    <source>
        <strain evidence="2">RHP3577 ss4</strain>
    </source>
</reference>
<feature type="region of interest" description="Disordered" evidence="1">
    <location>
        <begin position="118"/>
        <end position="142"/>
    </location>
</feature>
<evidence type="ECO:0000256" key="1">
    <source>
        <dbReference type="SAM" id="MobiDB-lite"/>
    </source>
</evidence>
<feature type="region of interest" description="Disordered" evidence="1">
    <location>
        <begin position="170"/>
        <end position="189"/>
    </location>
</feature>
<organism evidence="2 3">
    <name type="scientific">Lentinula lateritia</name>
    <dbReference type="NCBI Taxonomy" id="40482"/>
    <lineage>
        <taxon>Eukaryota</taxon>
        <taxon>Fungi</taxon>
        <taxon>Dikarya</taxon>
        <taxon>Basidiomycota</taxon>
        <taxon>Agaricomycotina</taxon>
        <taxon>Agaricomycetes</taxon>
        <taxon>Agaricomycetidae</taxon>
        <taxon>Agaricales</taxon>
        <taxon>Marasmiineae</taxon>
        <taxon>Omphalotaceae</taxon>
        <taxon>Lentinula</taxon>
    </lineage>
</organism>
<dbReference type="EMBL" id="JANVFT010000001">
    <property type="protein sequence ID" value="KAJ4501654.1"/>
    <property type="molecule type" value="Genomic_DNA"/>
</dbReference>
<evidence type="ECO:0000313" key="2">
    <source>
        <dbReference type="EMBL" id="KAJ4501654.1"/>
    </source>
</evidence>
<feature type="region of interest" description="Disordered" evidence="1">
    <location>
        <begin position="234"/>
        <end position="284"/>
    </location>
</feature>
<accession>A0ABQ8VZA0</accession>
<sequence length="427" mass="46655">MTALVMPNVFVIPPEEDNDPPFCCFDATYPRERYIPTEEDLEATGSALEIISRQLSNKSPIFHRGGHTNGVVMPRRSDGRSIEEVRGEDYQDPDITIRDGNPPGNDSEIIEVIKVRRHTQDERENQLPTVSETAAKSSKSLKSRASRAFNSLKNVGRSVSRSRIIPDVVTSDAETSRAPSPTPSRRGSMIFSLFSHSPSLESRSSFDSFNESPPSSVTVIEASTPEAFDVELHSPSSAEMQGFVPYSDTDDDGEGEDDMETTPRAPRRHCPSPALHPSVPSSVPKLNRRRFSVLSLFTVSKDSEHSDAGPSTPTSPSIPTLDSLSQDSLGPSRTDSTESSSSSGPTTPVDEAFPDPFPNRPSISMLKRLPSFSRSPRKKEATPLVIEPVAPNSPVALGEIGEQDLSFGEIRLDSLHFDELSFDAGRF</sequence>
<dbReference type="Proteomes" id="UP001150217">
    <property type="component" value="Unassembled WGS sequence"/>
</dbReference>
<evidence type="ECO:0000313" key="3">
    <source>
        <dbReference type="Proteomes" id="UP001150217"/>
    </source>
</evidence>
<comment type="caution">
    <text evidence="2">The sequence shown here is derived from an EMBL/GenBank/DDBJ whole genome shotgun (WGS) entry which is preliminary data.</text>
</comment>
<feature type="region of interest" description="Disordered" evidence="1">
    <location>
        <begin position="301"/>
        <end position="386"/>
    </location>
</feature>
<protein>
    <submittedName>
        <fullName evidence="2">Uncharacterized protein</fullName>
    </submittedName>
</protein>
<keyword evidence="3" id="KW-1185">Reference proteome</keyword>
<proteinExistence type="predicted"/>
<feature type="compositionally biased region" description="Acidic residues" evidence="1">
    <location>
        <begin position="248"/>
        <end position="260"/>
    </location>
</feature>